<evidence type="ECO:0000256" key="12">
    <source>
        <dbReference type="RuleBase" id="RU004006"/>
    </source>
</evidence>
<evidence type="ECO:0000256" key="2">
    <source>
        <dbReference type="ARBA" id="ARBA00009451"/>
    </source>
</evidence>
<evidence type="ECO:0000256" key="1">
    <source>
        <dbReference type="ARBA" id="ARBA00003478"/>
    </source>
</evidence>
<comment type="subunit">
    <text evidence="3 10 12">Part of the 50S ribosomal subunit.</text>
</comment>
<dbReference type="Gene3D" id="3.90.470.10">
    <property type="entry name" value="Ribosomal protein L22/L17"/>
    <property type="match status" value="1"/>
</dbReference>
<accession>A0A1F4S587</accession>
<organism evidence="14 15">
    <name type="scientific">candidate division WOR-1 bacterium RIFOXYB2_FULL_36_35</name>
    <dbReference type="NCBI Taxonomy" id="1802578"/>
    <lineage>
        <taxon>Bacteria</taxon>
        <taxon>Bacillati</taxon>
        <taxon>Saganbacteria</taxon>
    </lineage>
</organism>
<dbReference type="HAMAP" id="MF_01331_B">
    <property type="entry name" value="Ribosomal_uL22_B"/>
    <property type="match status" value="1"/>
</dbReference>
<reference evidence="14 15" key="1">
    <citation type="journal article" date="2016" name="Nat. Commun.">
        <title>Thousands of microbial genomes shed light on interconnected biogeochemical processes in an aquifer system.</title>
        <authorList>
            <person name="Anantharaman K."/>
            <person name="Brown C.T."/>
            <person name="Hug L.A."/>
            <person name="Sharon I."/>
            <person name="Castelle C.J."/>
            <person name="Probst A.J."/>
            <person name="Thomas B.C."/>
            <person name="Singh A."/>
            <person name="Wilkins M.J."/>
            <person name="Karaoz U."/>
            <person name="Brodie E.L."/>
            <person name="Williams K.H."/>
            <person name="Hubbard S.S."/>
            <person name="Banfield J.F."/>
        </authorList>
    </citation>
    <scope>NUCLEOTIDE SEQUENCE [LARGE SCALE GENOMIC DNA]</scope>
</reference>
<protein>
    <recommendedName>
        <fullName evidence="9 10">Large ribosomal subunit protein uL22</fullName>
    </recommendedName>
</protein>
<dbReference type="InterPro" id="IPR047867">
    <property type="entry name" value="Ribosomal_uL22_bac/org-type"/>
</dbReference>
<dbReference type="Proteomes" id="UP000177905">
    <property type="component" value="Unassembled WGS sequence"/>
</dbReference>
<dbReference type="Pfam" id="PF00237">
    <property type="entry name" value="Ribosomal_L22"/>
    <property type="match status" value="1"/>
</dbReference>
<comment type="function">
    <text evidence="8">This protein binds specifically to 23S rRNA; its binding is stimulated by other ribosomal proteins, e.g. L4, L17, and L20. It is important during the early stages of 50S assembly. It makes multiple contacts with different domains of the 23S rRNA in the assembled 50S subunit and ribosome.</text>
</comment>
<comment type="similarity">
    <text evidence="2 10 11">Belongs to the universal ribosomal protein uL22 family.</text>
</comment>
<dbReference type="InterPro" id="IPR036394">
    <property type="entry name" value="Ribosomal_uL22_sf"/>
</dbReference>
<proteinExistence type="inferred from homology"/>
<dbReference type="InterPro" id="IPR001063">
    <property type="entry name" value="Ribosomal_uL22"/>
</dbReference>
<evidence type="ECO:0000256" key="11">
    <source>
        <dbReference type="RuleBase" id="RU004005"/>
    </source>
</evidence>
<dbReference type="InterPro" id="IPR018260">
    <property type="entry name" value="Ribosomal_uL22_CS"/>
</dbReference>
<dbReference type="EMBL" id="MEUA01000019">
    <property type="protein sequence ID" value="OGC15527.1"/>
    <property type="molecule type" value="Genomic_DNA"/>
</dbReference>
<keyword evidence="6 10" id="KW-0689">Ribosomal protein</keyword>
<evidence type="ECO:0000256" key="13">
    <source>
        <dbReference type="RuleBase" id="RU004008"/>
    </source>
</evidence>
<dbReference type="AlphaFoldDB" id="A0A1F4S587"/>
<evidence type="ECO:0000256" key="6">
    <source>
        <dbReference type="ARBA" id="ARBA00022980"/>
    </source>
</evidence>
<comment type="function">
    <text evidence="1 10">The globular domain of the protein is located near the polypeptide exit tunnel on the outside of the subunit, while an extended beta-hairpin is found that lines the wall of the exit tunnel in the center of the 70S ribosome.</text>
</comment>
<dbReference type="PROSITE" id="PS00464">
    <property type="entry name" value="RIBOSOMAL_L22"/>
    <property type="match status" value="1"/>
</dbReference>
<evidence type="ECO:0000256" key="3">
    <source>
        <dbReference type="ARBA" id="ARBA00011838"/>
    </source>
</evidence>
<evidence type="ECO:0000256" key="9">
    <source>
        <dbReference type="ARBA" id="ARBA00035207"/>
    </source>
</evidence>
<evidence type="ECO:0000256" key="5">
    <source>
        <dbReference type="ARBA" id="ARBA00022884"/>
    </source>
</evidence>
<evidence type="ECO:0000256" key="7">
    <source>
        <dbReference type="ARBA" id="ARBA00023274"/>
    </source>
</evidence>
<dbReference type="GO" id="GO:0019843">
    <property type="term" value="F:rRNA binding"/>
    <property type="evidence" value="ECO:0007669"/>
    <property type="project" value="UniProtKB-UniRule"/>
</dbReference>
<dbReference type="SUPFAM" id="SSF54843">
    <property type="entry name" value="Ribosomal protein L22"/>
    <property type="match status" value="1"/>
</dbReference>
<evidence type="ECO:0000313" key="15">
    <source>
        <dbReference type="Proteomes" id="UP000177905"/>
    </source>
</evidence>
<dbReference type="PANTHER" id="PTHR13501">
    <property type="entry name" value="CHLOROPLAST 50S RIBOSOMAL PROTEIN L22-RELATED"/>
    <property type="match status" value="1"/>
</dbReference>
<sequence>MMAKAQFKWIRVSPLKFRRIMKLLRGKNITEALAALKFMPHKSAKIIYKLIESAAANAVNNYKMQKDNLIIEKIVADGAGMLKRFRPRARGRAFPIKKRLSHITVYVSNKEEE</sequence>
<dbReference type="CDD" id="cd00336">
    <property type="entry name" value="Ribosomal_L22"/>
    <property type="match status" value="1"/>
</dbReference>
<keyword evidence="7 10" id="KW-0687">Ribonucleoprotein</keyword>
<dbReference type="NCBIfam" id="TIGR01044">
    <property type="entry name" value="rplV_bact"/>
    <property type="match status" value="1"/>
</dbReference>
<dbReference type="PANTHER" id="PTHR13501:SF8">
    <property type="entry name" value="LARGE RIBOSOMAL SUBUNIT PROTEIN UL22M"/>
    <property type="match status" value="1"/>
</dbReference>
<evidence type="ECO:0000256" key="10">
    <source>
        <dbReference type="HAMAP-Rule" id="MF_01331"/>
    </source>
</evidence>
<dbReference type="GO" id="GO:0006412">
    <property type="term" value="P:translation"/>
    <property type="evidence" value="ECO:0007669"/>
    <property type="project" value="UniProtKB-UniRule"/>
</dbReference>
<evidence type="ECO:0000313" key="14">
    <source>
        <dbReference type="EMBL" id="OGC15527.1"/>
    </source>
</evidence>
<gene>
    <name evidence="10" type="primary">rplV</name>
    <name evidence="14" type="ORF">A2290_03965</name>
</gene>
<comment type="function">
    <text evidence="10 13">This protein binds specifically to 23S rRNA; its binding is stimulated by other ribosomal proteins, e.g., L4, L17, and L20. It is important during the early stages of 50S assembly. It makes multiple contacts with different domains of the 23S rRNA in the assembled 50S subunit and ribosome.</text>
</comment>
<name>A0A1F4S587_UNCSA</name>
<evidence type="ECO:0000256" key="4">
    <source>
        <dbReference type="ARBA" id="ARBA00022730"/>
    </source>
</evidence>
<dbReference type="GO" id="GO:0003735">
    <property type="term" value="F:structural constituent of ribosome"/>
    <property type="evidence" value="ECO:0007669"/>
    <property type="project" value="InterPro"/>
</dbReference>
<keyword evidence="5 10" id="KW-0694">RNA-binding</keyword>
<keyword evidence="4 10" id="KW-0699">rRNA-binding</keyword>
<evidence type="ECO:0000256" key="8">
    <source>
        <dbReference type="ARBA" id="ARBA00025084"/>
    </source>
</evidence>
<dbReference type="GO" id="GO:0022625">
    <property type="term" value="C:cytosolic large ribosomal subunit"/>
    <property type="evidence" value="ECO:0007669"/>
    <property type="project" value="TreeGrafter"/>
</dbReference>
<comment type="caution">
    <text evidence="14">The sequence shown here is derived from an EMBL/GenBank/DDBJ whole genome shotgun (WGS) entry which is preliminary data.</text>
</comment>
<dbReference type="InterPro" id="IPR005727">
    <property type="entry name" value="Ribosomal_uL22_bac/chlpt-type"/>
</dbReference>